<evidence type="ECO:0000313" key="2">
    <source>
        <dbReference type="EMBL" id="OHA03308.1"/>
    </source>
</evidence>
<dbReference type="AlphaFoldDB" id="A0A1G2KV45"/>
<dbReference type="Proteomes" id="UP000177811">
    <property type="component" value="Unassembled WGS sequence"/>
</dbReference>
<gene>
    <name evidence="2" type="ORF">A3C16_01370</name>
</gene>
<accession>A0A1G2KV45</accession>
<feature type="compositionally biased region" description="Basic and acidic residues" evidence="1">
    <location>
        <begin position="1"/>
        <end position="10"/>
    </location>
</feature>
<evidence type="ECO:0000256" key="1">
    <source>
        <dbReference type="SAM" id="MobiDB-lite"/>
    </source>
</evidence>
<proteinExistence type="predicted"/>
<name>A0A1G2KV45_9BACT</name>
<evidence type="ECO:0000313" key="3">
    <source>
        <dbReference type="Proteomes" id="UP000177811"/>
    </source>
</evidence>
<organism evidence="2 3">
    <name type="scientific">Candidatus Sungbacteria bacterium RIFCSPHIGHO2_02_FULL_51_29</name>
    <dbReference type="NCBI Taxonomy" id="1802273"/>
    <lineage>
        <taxon>Bacteria</taxon>
        <taxon>Candidatus Sungiibacteriota</taxon>
    </lineage>
</organism>
<dbReference type="EMBL" id="MHQL01000017">
    <property type="protein sequence ID" value="OHA03308.1"/>
    <property type="molecule type" value="Genomic_DNA"/>
</dbReference>
<protein>
    <submittedName>
        <fullName evidence="2">Uncharacterized protein</fullName>
    </submittedName>
</protein>
<sequence>MFVKLGKDNTIKNMGMEGPSKQEDSLGRLKEWQLFEQKVHLVDGKQRTVGFNAPGGKWYNLEEGEELVFNMTPDGKDRKAFIRKGGTETPFEQWKEKSSR</sequence>
<feature type="region of interest" description="Disordered" evidence="1">
    <location>
        <begin position="1"/>
        <end position="25"/>
    </location>
</feature>
<reference evidence="2 3" key="1">
    <citation type="journal article" date="2016" name="Nat. Commun.">
        <title>Thousands of microbial genomes shed light on interconnected biogeochemical processes in an aquifer system.</title>
        <authorList>
            <person name="Anantharaman K."/>
            <person name="Brown C.T."/>
            <person name="Hug L.A."/>
            <person name="Sharon I."/>
            <person name="Castelle C.J."/>
            <person name="Probst A.J."/>
            <person name="Thomas B.C."/>
            <person name="Singh A."/>
            <person name="Wilkins M.J."/>
            <person name="Karaoz U."/>
            <person name="Brodie E.L."/>
            <person name="Williams K.H."/>
            <person name="Hubbard S.S."/>
            <person name="Banfield J.F."/>
        </authorList>
    </citation>
    <scope>NUCLEOTIDE SEQUENCE [LARGE SCALE GENOMIC DNA]</scope>
</reference>
<comment type="caution">
    <text evidence="2">The sequence shown here is derived from an EMBL/GenBank/DDBJ whole genome shotgun (WGS) entry which is preliminary data.</text>
</comment>